<organism evidence="1 2">
    <name type="scientific">Streptomyces yanii</name>
    <dbReference type="NCBI Taxonomy" id="78510"/>
    <lineage>
        <taxon>Bacteria</taxon>
        <taxon>Bacillati</taxon>
        <taxon>Actinomycetota</taxon>
        <taxon>Actinomycetes</taxon>
        <taxon>Kitasatosporales</taxon>
        <taxon>Streptomycetaceae</taxon>
        <taxon>Streptomyces</taxon>
    </lineage>
</organism>
<evidence type="ECO:0000313" key="1">
    <source>
        <dbReference type="EMBL" id="MFB9575097.1"/>
    </source>
</evidence>
<dbReference type="Gene3D" id="3.40.50.300">
    <property type="entry name" value="P-loop containing nucleotide triphosphate hydrolases"/>
    <property type="match status" value="1"/>
</dbReference>
<reference evidence="1 2" key="1">
    <citation type="submission" date="2024-09" db="EMBL/GenBank/DDBJ databases">
        <authorList>
            <person name="Sun Q."/>
            <person name="Mori K."/>
        </authorList>
    </citation>
    <scope>NUCLEOTIDE SEQUENCE [LARGE SCALE GENOMIC DNA]</scope>
    <source>
        <strain evidence="1 2">JCM 3331</strain>
    </source>
</reference>
<dbReference type="SUPFAM" id="SSF52540">
    <property type="entry name" value="P-loop containing nucleoside triphosphate hydrolases"/>
    <property type="match status" value="1"/>
</dbReference>
<dbReference type="GO" id="GO:0005524">
    <property type="term" value="F:ATP binding"/>
    <property type="evidence" value="ECO:0007669"/>
    <property type="project" value="UniProtKB-KW"/>
</dbReference>
<dbReference type="InterPro" id="IPR027417">
    <property type="entry name" value="P-loop_NTPase"/>
</dbReference>
<gene>
    <name evidence="1" type="ORF">ACFFTL_23090</name>
</gene>
<dbReference type="PANTHER" id="PTHR34704">
    <property type="entry name" value="ATPASE"/>
    <property type="match status" value="1"/>
</dbReference>
<protein>
    <submittedName>
        <fullName evidence="1">ATP-binding protein</fullName>
    </submittedName>
</protein>
<dbReference type="SUPFAM" id="SSF46785">
    <property type="entry name" value="Winged helix' DNA-binding domain"/>
    <property type="match status" value="1"/>
</dbReference>
<dbReference type="EMBL" id="JBHMCG010000097">
    <property type="protein sequence ID" value="MFB9575097.1"/>
    <property type="molecule type" value="Genomic_DNA"/>
</dbReference>
<proteinExistence type="predicted"/>
<accession>A0ABV5RB55</accession>
<name>A0ABV5RB55_9ACTN</name>
<dbReference type="InterPro" id="IPR036390">
    <property type="entry name" value="WH_DNA-bd_sf"/>
</dbReference>
<keyword evidence="1" id="KW-0547">Nucleotide-binding</keyword>
<keyword evidence="1" id="KW-0067">ATP-binding</keyword>
<comment type="caution">
    <text evidence="1">The sequence shown here is derived from an EMBL/GenBank/DDBJ whole genome shotgun (WGS) entry which is preliminary data.</text>
</comment>
<dbReference type="RefSeq" id="WP_345512904.1">
    <property type="nucleotide sequence ID" value="NZ_BAAAXD010000019.1"/>
</dbReference>
<dbReference type="Proteomes" id="UP001589710">
    <property type="component" value="Unassembled WGS sequence"/>
</dbReference>
<sequence>MRSATATAARPKELFDREAEWDALVAFARDPRPGPAVAIVTGPRRQGKSFLLQQLTSATGGFYFGAQDVAEAESLRRLGDQLARHTGANRPTRWSCWADALDAFATLASERPLPVVIDGFPELVRQSPALPSAVNSVCRRLREAGRSNRVRLLLCGSAMPMMRRLLGTASTSADLQLKILPLDFRQGARLWNIDDPRLALQVHAVVGASTAFRYDPAGEDIPAGPDDFDAWVCRTVLNPRLPLLWKAGHIIEQEPDGWDRGLCHSTLAAIADGCSTPGAIADWLDRPATEVPHLLAVLHDCGLVQGVPDAFRPGVTRYRITEPLLAFDHAVIRPNRIALGQQGPAEVWKSARSVFESAVVRPHFAQVCRDWVTGFACRDTFGPRPVTASAGSLPRGQGHRPVDVDVVVRGEVHGRAGVLLSVGRACWDEVMDVHHLHEQLQVLAELADRGEDVSRARPACYSAAGFSPHLREAEARGEVVLVDPDRLYHGE</sequence>
<dbReference type="PANTHER" id="PTHR34704:SF1">
    <property type="entry name" value="ATPASE"/>
    <property type="match status" value="1"/>
</dbReference>
<keyword evidence="2" id="KW-1185">Reference proteome</keyword>
<evidence type="ECO:0000313" key="2">
    <source>
        <dbReference type="Proteomes" id="UP001589710"/>
    </source>
</evidence>